<organism evidence="1">
    <name type="scientific">Painter's Point virus</name>
    <dbReference type="NCBI Taxonomy" id="3139878"/>
    <lineage>
        <taxon>Viruses</taxon>
        <taxon>Riboviria</taxon>
    </lineage>
</organism>
<dbReference type="EMBL" id="PP415831">
    <property type="protein sequence ID" value="WZL61380.1"/>
    <property type="molecule type" value="Genomic_RNA"/>
</dbReference>
<reference evidence="1" key="1">
    <citation type="submission" date="2024-02" db="EMBL/GenBank/DDBJ databases">
        <authorList>
            <person name="Martyn C."/>
            <person name="Kistler A.L."/>
        </authorList>
    </citation>
    <scope>NUCLEOTIDE SEQUENCE</scope>
    <source>
        <strain evidence="1">CA007</strain>
    </source>
</reference>
<name>A0AAN0LQG1_9VIRU</name>
<protein>
    <submittedName>
        <fullName evidence="1">Uncharacterized protein</fullName>
    </submittedName>
</protein>
<evidence type="ECO:0000313" key="1">
    <source>
        <dbReference type="EMBL" id="WZL61380.1"/>
    </source>
</evidence>
<proteinExistence type="predicted"/>
<accession>A0AAN0LQG1</accession>
<sequence>MEAFQSVKLPFVLLLLSLATAVKGSWSENHQLPTAARTLDRDGLGVLFMAAINSWKPGSKRVVRSLDRSDYSVLVLKSAVENLIPTRLRREIANETLASEVGEWEGDLKLLQRVLNDMRRNPQSRAFNVSEIEEILDATSGKLVQLGEYVSYYKQALYTSIITPDEEINIKQLRGVMEMVEEINKKKYKLPVFNRLIHAVNGLRIGQVQNVLVIQNIKETRDSLIEQIERGTSIGNRDQKRLNELQEQIARVHDTLLTALKQAGYETSLEIEDLEHIDKLASLARQHIEESVELANSALELISSTPGFSPKLHQEIKEFLQKHEKQNEIEKLEIENQTKSSNDSPNEIYPECLKNISVEKNYNGQVIRINGQLELKSLGTLVLSRNYSYDYRGDCIMPLEKERRTKRSALVKGPSIKNIIKQTFSEFKEVVERMIRQSDCYYYISCCTMRLDEIRISSHNNLTSHSDTKWLETSFSVQNRTLIHP</sequence>